<dbReference type="Pfam" id="PF20680">
    <property type="entry name" value="DUF6817"/>
    <property type="match status" value="1"/>
</dbReference>
<gene>
    <name evidence="2" type="ORF">AMON00008_LOCUS10189</name>
    <name evidence="3" type="ORF">AMON00008_LOCUS10190</name>
</gene>
<dbReference type="PANTHER" id="PTHR37391:SF2">
    <property type="entry name" value="E3 UBIQUITIN-PROTEIN LIGASE"/>
    <property type="match status" value="1"/>
</dbReference>
<protein>
    <recommendedName>
        <fullName evidence="1">DUF6817 domain-containing protein</fullName>
    </recommendedName>
</protein>
<accession>A0A6T0V389</accession>
<evidence type="ECO:0000313" key="3">
    <source>
        <dbReference type="EMBL" id="CAE4570571.1"/>
    </source>
</evidence>
<dbReference type="InterPro" id="IPR049202">
    <property type="entry name" value="DUF6817"/>
</dbReference>
<dbReference type="PANTHER" id="PTHR37391">
    <property type="entry name" value="E3 UBIQUITIN-PROTEIN LIGASE"/>
    <property type="match status" value="1"/>
</dbReference>
<dbReference type="EMBL" id="HBNR01015550">
    <property type="protein sequence ID" value="CAE4570570.1"/>
    <property type="molecule type" value="Transcribed_RNA"/>
</dbReference>
<evidence type="ECO:0000259" key="1">
    <source>
        <dbReference type="Pfam" id="PF20680"/>
    </source>
</evidence>
<reference evidence="3" key="1">
    <citation type="submission" date="2021-01" db="EMBL/GenBank/DDBJ databases">
        <authorList>
            <person name="Corre E."/>
            <person name="Pelletier E."/>
            <person name="Niang G."/>
            <person name="Scheremetjew M."/>
            <person name="Finn R."/>
            <person name="Kale V."/>
            <person name="Holt S."/>
            <person name="Cochrane G."/>
            <person name="Meng A."/>
            <person name="Brown T."/>
            <person name="Cohen L."/>
        </authorList>
    </citation>
    <scope>NUCLEOTIDE SEQUENCE</scope>
    <source>
        <strain evidence="3">CCMP3105</strain>
    </source>
</reference>
<feature type="domain" description="DUF6817" evidence="1">
    <location>
        <begin position="89"/>
        <end position="166"/>
    </location>
</feature>
<evidence type="ECO:0000313" key="2">
    <source>
        <dbReference type="EMBL" id="CAE4570570.1"/>
    </source>
</evidence>
<dbReference type="EMBL" id="HBNR01015551">
    <property type="protein sequence ID" value="CAE4570571.1"/>
    <property type="molecule type" value="Transcribed_RNA"/>
</dbReference>
<dbReference type="AlphaFoldDB" id="A0A6T0V389"/>
<name>A0A6T0V389_9DINO</name>
<organism evidence="3">
    <name type="scientific">Alexandrium monilatum</name>
    <dbReference type="NCBI Taxonomy" id="311494"/>
    <lineage>
        <taxon>Eukaryota</taxon>
        <taxon>Sar</taxon>
        <taxon>Alveolata</taxon>
        <taxon>Dinophyceae</taxon>
        <taxon>Gonyaulacales</taxon>
        <taxon>Pyrocystaceae</taxon>
        <taxon>Alexandrium</taxon>
    </lineage>
</organism>
<sequence>MAKEEMSPAAVSATPLPMASVVPSNMEVSREERVEKKAERTAPLVGVPLRTLAPPMPPKILATLHEDWHLLDPEAPRMLDWVKSVKVFHEFAHARDPFHVHLRGTWQMLECWNQPQDICRCGLLHSGYARSGFNFRLFDIHDPASRPKVAAVLGDAAEQLIYQYCSTWDDVAWAPATAQGEPLDPSGFDVPSRLKPGETVHISAKAMAKLLVCLVADVADQATERFSYRDIYHHEEPELNWPGNGQPALLWSAFSKWLKSSRPYLDVVPPVFNGCTELLSEWAEVKARNLYWKTMQTEHKMTVDEREAAYRRVCELNPFVAEPHVMLSQELYRKGCFAEAVHEAAHALEIFYQWGTCWDKRHPFAQWVGFARMMVLRAKRREQGLLSLPSTKVLECGAGAEDLGFDPETRVTFLQDVVKGFEETTECVPSVRNRARL</sequence>
<proteinExistence type="predicted"/>